<dbReference type="Proteomes" id="UP000242258">
    <property type="component" value="Unassembled WGS sequence"/>
</dbReference>
<dbReference type="Gene3D" id="3.40.50.1820">
    <property type="entry name" value="alpha/beta hydrolase"/>
    <property type="match status" value="1"/>
</dbReference>
<accession>A0A1E7Q6B5</accession>
<reference evidence="2" key="1">
    <citation type="submission" date="2016-09" db="EMBL/GenBank/DDBJ databases">
        <authorList>
            <person name="Wan X."/>
            <person name="Hou S."/>
        </authorList>
    </citation>
    <scope>NUCLEOTIDE SEQUENCE [LARGE SCALE GENOMIC DNA]</scope>
    <source>
        <strain evidence="2">KH87</strain>
    </source>
</reference>
<evidence type="ECO:0000313" key="2">
    <source>
        <dbReference type="Proteomes" id="UP000242258"/>
    </source>
</evidence>
<dbReference type="AlphaFoldDB" id="A0A1E7Q6B5"/>
<evidence type="ECO:0008006" key="3">
    <source>
        <dbReference type="Google" id="ProtNLM"/>
    </source>
</evidence>
<dbReference type="InterPro" id="IPR008886">
    <property type="entry name" value="UPF0227/Esterase_YqiA"/>
</dbReference>
<comment type="caution">
    <text evidence="1">The sequence shown here is derived from an EMBL/GenBank/DDBJ whole genome shotgun (WGS) entry which is preliminary data.</text>
</comment>
<dbReference type="SUPFAM" id="SSF53474">
    <property type="entry name" value="alpha/beta-Hydrolases"/>
    <property type="match status" value="1"/>
</dbReference>
<name>A0A1E7Q6B5_9GAMM</name>
<organism evidence="1 2">
    <name type="scientific">Rheinheimera salexigens</name>
    <dbReference type="NCBI Taxonomy" id="1628148"/>
    <lineage>
        <taxon>Bacteria</taxon>
        <taxon>Pseudomonadati</taxon>
        <taxon>Pseudomonadota</taxon>
        <taxon>Gammaproteobacteria</taxon>
        <taxon>Chromatiales</taxon>
        <taxon>Chromatiaceae</taxon>
        <taxon>Rheinheimera</taxon>
    </lineage>
</organism>
<dbReference type="RefSeq" id="WP_070049289.1">
    <property type="nucleotide sequence ID" value="NZ_CBCSDO010000004.1"/>
</dbReference>
<dbReference type="OrthoDB" id="264572at2"/>
<evidence type="ECO:0000313" key="1">
    <source>
        <dbReference type="EMBL" id="OEY69719.1"/>
    </source>
</evidence>
<keyword evidence="2" id="KW-1185">Reference proteome</keyword>
<dbReference type="InterPro" id="IPR029058">
    <property type="entry name" value="AB_hydrolase_fold"/>
</dbReference>
<dbReference type="Pfam" id="PF05728">
    <property type="entry name" value="UPF0227"/>
    <property type="match status" value="1"/>
</dbReference>
<sequence length="168" mass="18458">MKIIFSHGKESGPWGSKIKRLADIAKQQGFAVDSIDYSGITDPDLRVEKLLSVIENETDLMLVGSSMGGYVSLVASASQNVKAVFLLAPALYLANYNIQEYSFSSVLTEVVHGWSDDIIPVENSIRFCQQHCHSLHLIAGDHRLNSSIDTVATLFKQFLIKTKGSNKA</sequence>
<proteinExistence type="predicted"/>
<protein>
    <recommendedName>
        <fullName evidence="3">Alpha/beta hydrolase</fullName>
    </recommendedName>
</protein>
<dbReference type="EMBL" id="MKEK01000001">
    <property type="protein sequence ID" value="OEY69719.1"/>
    <property type="molecule type" value="Genomic_DNA"/>
</dbReference>
<gene>
    <name evidence="1" type="ORF">BI198_09210</name>
</gene>